<evidence type="ECO:0000313" key="2">
    <source>
        <dbReference type="Proteomes" id="UP000821845"/>
    </source>
</evidence>
<sequence>MLSFLLCQCRTGPFLQFVTIGEPFSWPFNGFALRNPATTNCPPEVSGEAGRPKKDAPRKRDAGERRTWRRSTTCPRGGARGGVGGRQEEESLSRGSALWRRHRPRQSRSDWQAVACVVFSCPAGVVARRRIRGGRSSRAAACANQAPCPSTSTVEPALCYAPAAAPWTLPERVREPLSVQVCHDQGRWTPWEAVLFPRRAELPLAAAGRDGAERPRSGSAVLRAERRRTSPSATASAGEHGAETLDLSPAASGAGRKRDVNGAAVMAVARAAGQPPPASSPVYAGRFSVAR</sequence>
<comment type="caution">
    <text evidence="1">The sequence shown here is derived from an EMBL/GenBank/DDBJ whole genome shotgun (WGS) entry which is preliminary data.</text>
</comment>
<keyword evidence="2" id="KW-1185">Reference proteome</keyword>
<dbReference type="EMBL" id="CM023481">
    <property type="protein sequence ID" value="KAH6948277.1"/>
    <property type="molecule type" value="Genomic_DNA"/>
</dbReference>
<evidence type="ECO:0000313" key="1">
    <source>
        <dbReference type="EMBL" id="KAH6948277.1"/>
    </source>
</evidence>
<organism evidence="1 2">
    <name type="scientific">Hyalomma asiaticum</name>
    <name type="common">Tick</name>
    <dbReference type="NCBI Taxonomy" id="266040"/>
    <lineage>
        <taxon>Eukaryota</taxon>
        <taxon>Metazoa</taxon>
        <taxon>Ecdysozoa</taxon>
        <taxon>Arthropoda</taxon>
        <taxon>Chelicerata</taxon>
        <taxon>Arachnida</taxon>
        <taxon>Acari</taxon>
        <taxon>Parasitiformes</taxon>
        <taxon>Ixodida</taxon>
        <taxon>Ixodoidea</taxon>
        <taxon>Ixodidae</taxon>
        <taxon>Hyalomminae</taxon>
        <taxon>Hyalomma</taxon>
    </lineage>
</organism>
<name>A0ACB7TSA5_HYAAI</name>
<proteinExistence type="predicted"/>
<accession>A0ACB7TSA5</accession>
<reference evidence="1" key="1">
    <citation type="submission" date="2020-05" db="EMBL/GenBank/DDBJ databases">
        <title>Large-scale comparative analyses of tick genomes elucidate their genetic diversity and vector capacities.</title>
        <authorList>
            <person name="Jia N."/>
            <person name="Wang J."/>
            <person name="Shi W."/>
            <person name="Du L."/>
            <person name="Sun Y."/>
            <person name="Zhan W."/>
            <person name="Jiang J."/>
            <person name="Wang Q."/>
            <person name="Zhang B."/>
            <person name="Ji P."/>
            <person name="Sakyi L.B."/>
            <person name="Cui X."/>
            <person name="Yuan T."/>
            <person name="Jiang B."/>
            <person name="Yang W."/>
            <person name="Lam T.T.-Y."/>
            <person name="Chang Q."/>
            <person name="Ding S."/>
            <person name="Wang X."/>
            <person name="Zhu J."/>
            <person name="Ruan X."/>
            <person name="Zhao L."/>
            <person name="Wei J."/>
            <person name="Que T."/>
            <person name="Du C."/>
            <person name="Cheng J."/>
            <person name="Dai P."/>
            <person name="Han X."/>
            <person name="Huang E."/>
            <person name="Gao Y."/>
            <person name="Liu J."/>
            <person name="Shao H."/>
            <person name="Ye R."/>
            <person name="Li L."/>
            <person name="Wei W."/>
            <person name="Wang X."/>
            <person name="Wang C."/>
            <person name="Yang T."/>
            <person name="Huo Q."/>
            <person name="Li W."/>
            <person name="Guo W."/>
            <person name="Chen H."/>
            <person name="Zhou L."/>
            <person name="Ni X."/>
            <person name="Tian J."/>
            <person name="Zhou Y."/>
            <person name="Sheng Y."/>
            <person name="Liu T."/>
            <person name="Pan Y."/>
            <person name="Xia L."/>
            <person name="Li J."/>
            <person name="Zhao F."/>
            <person name="Cao W."/>
        </authorList>
    </citation>
    <scope>NUCLEOTIDE SEQUENCE</scope>
    <source>
        <strain evidence="1">Hyas-2018</strain>
    </source>
</reference>
<gene>
    <name evidence="1" type="ORF">HPB50_023331</name>
</gene>
<dbReference type="Proteomes" id="UP000821845">
    <property type="component" value="Chromosome 1"/>
</dbReference>
<protein>
    <submittedName>
        <fullName evidence="1">Uncharacterized protein</fullName>
    </submittedName>
</protein>